<name>A0ABN4CNC7_9GAMM</name>
<keyword evidence="3" id="KW-1185">Reference proteome</keyword>
<protein>
    <submittedName>
        <fullName evidence="2">Endopeptidase</fullName>
    </submittedName>
</protein>
<accession>A0ABN4CNC7</accession>
<dbReference type="InterPro" id="IPR019637">
    <property type="entry name" value="DUF2501"/>
</dbReference>
<dbReference type="NCBIfam" id="NF008664">
    <property type="entry name" value="PRK11667.1-2"/>
    <property type="match status" value="1"/>
</dbReference>
<proteinExistence type="predicted"/>
<gene>
    <name evidence="2" type="ORF">BF17_10975</name>
</gene>
<feature type="chain" id="PRO_5046058469" evidence="1">
    <location>
        <begin position="25"/>
        <end position="166"/>
    </location>
</feature>
<dbReference type="Pfam" id="PF10696">
    <property type="entry name" value="DUF2501"/>
    <property type="match status" value="1"/>
</dbReference>
<dbReference type="Proteomes" id="UP000019439">
    <property type="component" value="Chromosome"/>
</dbReference>
<organism evidence="2 3">
    <name type="scientific">Yersinia similis</name>
    <dbReference type="NCBI Taxonomy" id="367190"/>
    <lineage>
        <taxon>Bacteria</taxon>
        <taxon>Pseudomonadati</taxon>
        <taxon>Pseudomonadota</taxon>
        <taxon>Gammaproteobacteria</taxon>
        <taxon>Enterobacterales</taxon>
        <taxon>Yersiniaceae</taxon>
        <taxon>Yersinia</taxon>
    </lineage>
</organism>
<evidence type="ECO:0000313" key="2">
    <source>
        <dbReference type="EMBL" id="AHK19768.1"/>
    </source>
</evidence>
<evidence type="ECO:0000256" key="1">
    <source>
        <dbReference type="SAM" id="SignalP"/>
    </source>
</evidence>
<dbReference type="EMBL" id="CP007230">
    <property type="protein sequence ID" value="AHK19768.1"/>
    <property type="molecule type" value="Genomic_DNA"/>
</dbReference>
<reference evidence="2 3" key="1">
    <citation type="journal article" date="2014" name="Genome Announc.">
        <title>Genome Sequence of Yersinia similis Y228T, a Member of the Yersinia pseudotuberculosis Complex.</title>
        <authorList>
            <person name="Sprague L.D."/>
            <person name="Neubauer H."/>
        </authorList>
    </citation>
    <scope>NUCLEOTIDE SEQUENCE [LARGE SCALE GENOMIC DNA]</scope>
    <source>
        <strain evidence="2 3">228</strain>
    </source>
</reference>
<dbReference type="RefSeq" id="WP_025382471.1">
    <property type="nucleotide sequence ID" value="NZ_CGBP01000038.1"/>
</dbReference>
<keyword evidence="1" id="KW-0732">Signal</keyword>
<feature type="signal peptide" evidence="1">
    <location>
        <begin position="1"/>
        <end position="24"/>
    </location>
</feature>
<dbReference type="GeneID" id="96664044"/>
<sequence>MDNIHRLLLALAFSTPLVTGAAHANSLLDSVKSTAEQYGKSAGSSSSLPSMSSMSSLTNLLNGGDKALSAGTMNNATGILQYCVQNNVLSSDGTTAIKDQLMSKLGISGTETAKSTDYEEGLGGLLKTSEGKSVNLNDLGTGQITEKIKTKACDLVLKQGKSFLLK</sequence>
<evidence type="ECO:0000313" key="3">
    <source>
        <dbReference type="Proteomes" id="UP000019439"/>
    </source>
</evidence>